<dbReference type="Pfam" id="PF00497">
    <property type="entry name" value="SBP_bac_3"/>
    <property type="match status" value="1"/>
</dbReference>
<feature type="region of interest" description="Disordered" evidence="4">
    <location>
        <begin position="39"/>
        <end position="81"/>
    </location>
</feature>
<dbReference type="GO" id="GO:0030288">
    <property type="term" value="C:outer membrane-bounded periplasmic space"/>
    <property type="evidence" value="ECO:0007669"/>
    <property type="project" value="TreeGrafter"/>
</dbReference>
<accession>A0A4R6S0E7</accession>
<dbReference type="OrthoDB" id="9807888at2"/>
<dbReference type="GO" id="GO:0005576">
    <property type="term" value="C:extracellular region"/>
    <property type="evidence" value="ECO:0007669"/>
    <property type="project" value="TreeGrafter"/>
</dbReference>
<dbReference type="PANTHER" id="PTHR30085">
    <property type="entry name" value="AMINO ACID ABC TRANSPORTER PERMEASE"/>
    <property type="match status" value="1"/>
</dbReference>
<evidence type="ECO:0000256" key="2">
    <source>
        <dbReference type="ARBA" id="ARBA00022448"/>
    </source>
</evidence>
<sequence length="327" mass="34506">MTSPGPVVDVKRPLVFLAVAAILSLGGFVLPSLHGNGSAAASGEQAATKPRPPSKPDCGTVRESLRPVGPLPSPQALPSGSTMARIKARGRLIAGVDQGKYLLGYRNPQTGQLEGSDIDLVHMIAAAIFGDPNRVQFVVRDIADRVSLIEQGQVDIVVNSFTVTCLRQKSVEFSTPYTTVHQRLLVPAASGVNEVEQLAGQRVCTSIGATNEAVLRRLPLHLQVVTLPGIPDCVVALQQGKVAAVSSDDAILAGMAAQDPQTKVVGRALAETRYAIGMSPKHVDLVRFVNGLLERGRADGSLAASAHKWLGEQLHPVPAVPPAKYRD</sequence>
<keyword evidence="2" id="KW-0813">Transport</keyword>
<evidence type="ECO:0000256" key="3">
    <source>
        <dbReference type="ARBA" id="ARBA00022729"/>
    </source>
</evidence>
<dbReference type="Proteomes" id="UP000295444">
    <property type="component" value="Unassembled WGS sequence"/>
</dbReference>
<dbReference type="SUPFAM" id="SSF53850">
    <property type="entry name" value="Periplasmic binding protein-like II"/>
    <property type="match status" value="1"/>
</dbReference>
<organism evidence="6 7">
    <name type="scientific">Labedaea rhizosphaerae</name>
    <dbReference type="NCBI Taxonomy" id="598644"/>
    <lineage>
        <taxon>Bacteria</taxon>
        <taxon>Bacillati</taxon>
        <taxon>Actinomycetota</taxon>
        <taxon>Actinomycetes</taxon>
        <taxon>Pseudonocardiales</taxon>
        <taxon>Pseudonocardiaceae</taxon>
        <taxon>Labedaea</taxon>
    </lineage>
</organism>
<evidence type="ECO:0000256" key="4">
    <source>
        <dbReference type="SAM" id="MobiDB-lite"/>
    </source>
</evidence>
<keyword evidence="3" id="KW-0732">Signal</keyword>
<dbReference type="EMBL" id="SNXZ01000007">
    <property type="protein sequence ID" value="TDP92941.1"/>
    <property type="molecule type" value="Genomic_DNA"/>
</dbReference>
<comment type="similarity">
    <text evidence="1">Belongs to the bacterial solute-binding protein 3 family.</text>
</comment>
<dbReference type="InterPro" id="IPR001638">
    <property type="entry name" value="Solute-binding_3/MltF_N"/>
</dbReference>
<evidence type="ECO:0000259" key="5">
    <source>
        <dbReference type="SMART" id="SM00062"/>
    </source>
</evidence>
<evidence type="ECO:0000313" key="6">
    <source>
        <dbReference type="EMBL" id="TDP92941.1"/>
    </source>
</evidence>
<dbReference type="Gene3D" id="3.40.190.10">
    <property type="entry name" value="Periplasmic binding protein-like II"/>
    <property type="match status" value="2"/>
</dbReference>
<dbReference type="PANTHER" id="PTHR30085:SF6">
    <property type="entry name" value="ABC TRANSPORTER GLUTAMINE-BINDING PROTEIN GLNH"/>
    <property type="match status" value="1"/>
</dbReference>
<feature type="domain" description="Solute-binding protein family 3/N-terminal" evidence="5">
    <location>
        <begin position="91"/>
        <end position="313"/>
    </location>
</feature>
<comment type="caution">
    <text evidence="6">The sequence shown here is derived from an EMBL/GenBank/DDBJ whole genome shotgun (WGS) entry which is preliminary data.</text>
</comment>
<name>A0A4R6S0E7_LABRH</name>
<dbReference type="SMART" id="SM00062">
    <property type="entry name" value="PBPb"/>
    <property type="match status" value="1"/>
</dbReference>
<proteinExistence type="inferred from homology"/>
<evidence type="ECO:0000313" key="7">
    <source>
        <dbReference type="Proteomes" id="UP000295444"/>
    </source>
</evidence>
<dbReference type="AlphaFoldDB" id="A0A4R6S0E7"/>
<dbReference type="RefSeq" id="WP_133853282.1">
    <property type="nucleotide sequence ID" value="NZ_SNXZ01000007.1"/>
</dbReference>
<dbReference type="InterPro" id="IPR051455">
    <property type="entry name" value="Bact_solute-bind_prot3"/>
</dbReference>
<dbReference type="CDD" id="cd13690">
    <property type="entry name" value="PBP2_GluB"/>
    <property type="match status" value="1"/>
</dbReference>
<protein>
    <submittedName>
        <fullName evidence="6">Amino acid ABC transporter substrate-binding protein (PAAT family)</fullName>
    </submittedName>
</protein>
<gene>
    <name evidence="6" type="ORF">EV186_107176</name>
</gene>
<dbReference type="GO" id="GO:0006865">
    <property type="term" value="P:amino acid transport"/>
    <property type="evidence" value="ECO:0007669"/>
    <property type="project" value="TreeGrafter"/>
</dbReference>
<keyword evidence="7" id="KW-1185">Reference proteome</keyword>
<reference evidence="6 7" key="1">
    <citation type="submission" date="2019-03" db="EMBL/GenBank/DDBJ databases">
        <title>Genomic Encyclopedia of Type Strains, Phase IV (KMG-IV): sequencing the most valuable type-strain genomes for metagenomic binning, comparative biology and taxonomic classification.</title>
        <authorList>
            <person name="Goeker M."/>
        </authorList>
    </citation>
    <scope>NUCLEOTIDE SEQUENCE [LARGE SCALE GENOMIC DNA]</scope>
    <source>
        <strain evidence="6 7">DSM 45361</strain>
    </source>
</reference>
<evidence type="ECO:0000256" key="1">
    <source>
        <dbReference type="ARBA" id="ARBA00010333"/>
    </source>
</evidence>